<dbReference type="KEGG" id="hadh:FRZ61_40270"/>
<dbReference type="AlphaFoldDB" id="A0A5J6N9F7"/>
<reference evidence="9 10" key="1">
    <citation type="submission" date="2019-08" db="EMBL/GenBank/DDBJ databases">
        <title>Hyperibacter terrae gen. nov., sp. nov. and Hyperibacter viscosus sp. nov., two new members in the family Rhodospirillaceae isolated from the rhizosphere of Hypericum perforatum.</title>
        <authorList>
            <person name="Noviana Z."/>
        </authorList>
    </citation>
    <scope>NUCLEOTIDE SEQUENCE [LARGE SCALE GENOMIC DNA]</scope>
    <source>
        <strain evidence="9 10">R5959</strain>
    </source>
</reference>
<evidence type="ECO:0000256" key="4">
    <source>
        <dbReference type="ARBA" id="ARBA00022723"/>
    </source>
</evidence>
<dbReference type="InterPro" id="IPR006656">
    <property type="entry name" value="Mopterin_OxRdtase"/>
</dbReference>
<evidence type="ECO:0000256" key="3">
    <source>
        <dbReference type="ARBA" id="ARBA00022505"/>
    </source>
</evidence>
<dbReference type="GO" id="GO:0043546">
    <property type="term" value="F:molybdopterin cofactor binding"/>
    <property type="evidence" value="ECO:0007669"/>
    <property type="project" value="InterPro"/>
</dbReference>
<dbReference type="Gene3D" id="2.20.25.90">
    <property type="entry name" value="ADC-like domains"/>
    <property type="match status" value="1"/>
</dbReference>
<dbReference type="PROSITE" id="PS00490">
    <property type="entry name" value="MOLYBDOPTERIN_PROK_2"/>
    <property type="match status" value="1"/>
</dbReference>
<dbReference type="Pfam" id="PF04879">
    <property type="entry name" value="Molybdop_Fe4S4"/>
    <property type="match status" value="1"/>
</dbReference>
<name>A0A5J6N9F7_9PROT</name>
<dbReference type="GO" id="GO:0016491">
    <property type="term" value="F:oxidoreductase activity"/>
    <property type="evidence" value="ECO:0007669"/>
    <property type="project" value="UniProtKB-KW"/>
</dbReference>
<dbReference type="SUPFAM" id="SSF50692">
    <property type="entry name" value="ADC-like"/>
    <property type="match status" value="1"/>
</dbReference>
<dbReference type="InterPro" id="IPR050612">
    <property type="entry name" value="Prok_Mopterin_Oxidored"/>
</dbReference>
<dbReference type="RefSeq" id="WP_151119396.1">
    <property type="nucleotide sequence ID" value="NZ_CP042582.1"/>
</dbReference>
<dbReference type="EMBL" id="CP042582">
    <property type="protein sequence ID" value="QEX24086.1"/>
    <property type="molecule type" value="Genomic_DNA"/>
</dbReference>
<dbReference type="GO" id="GO:0046872">
    <property type="term" value="F:metal ion binding"/>
    <property type="evidence" value="ECO:0007669"/>
    <property type="project" value="UniProtKB-KW"/>
</dbReference>
<dbReference type="PANTHER" id="PTHR43742">
    <property type="entry name" value="TRIMETHYLAMINE-N-OXIDE REDUCTASE"/>
    <property type="match status" value="1"/>
</dbReference>
<dbReference type="Pfam" id="PF00384">
    <property type="entry name" value="Molybdopterin"/>
    <property type="match status" value="1"/>
</dbReference>
<evidence type="ECO:0000256" key="7">
    <source>
        <dbReference type="ARBA" id="ARBA00023014"/>
    </source>
</evidence>
<dbReference type="InterPro" id="IPR006963">
    <property type="entry name" value="Mopterin_OxRdtase_4Fe-4S_dom"/>
</dbReference>
<keyword evidence="10" id="KW-1185">Reference proteome</keyword>
<evidence type="ECO:0000259" key="8">
    <source>
        <dbReference type="PROSITE" id="PS51669"/>
    </source>
</evidence>
<keyword evidence="7" id="KW-0411">Iron-sulfur</keyword>
<comment type="similarity">
    <text evidence="2">Belongs to the prokaryotic molybdopterin-containing oxidoreductase family.</text>
</comment>
<dbReference type="GO" id="GO:0051536">
    <property type="term" value="F:iron-sulfur cluster binding"/>
    <property type="evidence" value="ECO:0007669"/>
    <property type="project" value="UniProtKB-KW"/>
</dbReference>
<dbReference type="Gene3D" id="2.40.40.20">
    <property type="match status" value="1"/>
</dbReference>
<dbReference type="SMART" id="SM00926">
    <property type="entry name" value="Molybdop_Fe4S4"/>
    <property type="match status" value="1"/>
</dbReference>
<dbReference type="InterPro" id="IPR009010">
    <property type="entry name" value="Asp_de-COase-like_dom_sf"/>
</dbReference>
<evidence type="ECO:0000256" key="6">
    <source>
        <dbReference type="ARBA" id="ARBA00023004"/>
    </source>
</evidence>
<dbReference type="Gene3D" id="3.30.2070.10">
    <property type="entry name" value="Formate dehydrogenase/DMSO reductase"/>
    <property type="match status" value="1"/>
</dbReference>
<evidence type="ECO:0000256" key="1">
    <source>
        <dbReference type="ARBA" id="ARBA00001942"/>
    </source>
</evidence>
<evidence type="ECO:0000313" key="9">
    <source>
        <dbReference type="EMBL" id="QEX24086.1"/>
    </source>
</evidence>
<dbReference type="OrthoDB" id="9759518at2"/>
<dbReference type="Gene3D" id="3.40.228.10">
    <property type="entry name" value="Dimethylsulfoxide Reductase, domain 2"/>
    <property type="match status" value="1"/>
</dbReference>
<gene>
    <name evidence="9" type="ORF">FRZ61_40270</name>
</gene>
<dbReference type="Pfam" id="PF01568">
    <property type="entry name" value="Molydop_binding"/>
    <property type="match status" value="1"/>
</dbReference>
<dbReference type="SUPFAM" id="SSF53706">
    <property type="entry name" value="Formate dehydrogenase/DMSO reductase, domains 1-3"/>
    <property type="match status" value="1"/>
</dbReference>
<keyword evidence="3" id="KW-0500">Molybdenum</keyword>
<dbReference type="Proteomes" id="UP000325797">
    <property type="component" value="Chromosome"/>
</dbReference>
<evidence type="ECO:0000256" key="5">
    <source>
        <dbReference type="ARBA" id="ARBA00023002"/>
    </source>
</evidence>
<keyword evidence="4" id="KW-0479">Metal-binding</keyword>
<keyword evidence="5" id="KW-0560">Oxidoreductase</keyword>
<keyword evidence="6" id="KW-0408">Iron</keyword>
<proteinExistence type="inferred from homology"/>
<dbReference type="InterPro" id="IPR006657">
    <property type="entry name" value="MoPterin_dinucl-bd_dom"/>
</dbReference>
<comment type="cofactor">
    <cofactor evidence="1">
        <name>Mo-bis(molybdopterin guanine dinucleotide)</name>
        <dbReference type="ChEBI" id="CHEBI:60539"/>
    </cofactor>
</comment>
<dbReference type="Gene3D" id="3.40.50.740">
    <property type="match status" value="1"/>
</dbReference>
<evidence type="ECO:0000313" key="10">
    <source>
        <dbReference type="Proteomes" id="UP000325797"/>
    </source>
</evidence>
<sequence length="688" mass="73402">MAGEKTIIRTTCPRDCYDSCGIAVVKRGDHAKVLGDPDHPVSRGALCGKCAIAYNGAWRDPHQRLLQPLKRVGPKGQGQFQPISWDEALATIAARLKGIVAKSGPEPIYHCHYTGTCSLLATAFPMRFFNKLGASEIEPDSICNLSAHVAFGYLYGTSAVGFDPRMAKDAACILVWGANPSHSAPHAHKHWLKEAPGQVIVIDPVRHATAAEADLHLQPFPGSDAALAFAMLHVIRREGLLDRAYLAQNSIGWEAIEAQLDRCTPAWGEAQTGVPAALIEQAARIYGRGPSLLWLGQGLCRQPQGGNIFRAVGLLPAATSNIGKPGAGFLFLNGGARKGIDGEDIERPGLRTRPRHAISHMDLCTALETRDRIQALICWNINIAASNPDQARLHRALAREDLFTVVIDLFRTDSAEFADIVLPAASFLEFDDIVSSYFNLTLSAQSRAFAPMGEALPNQEIFRRLALAMGFTEPALTEPDAPILDRAAKACGVAGGFAELQAKATVDVWNEPVAQFADGKFPTPSGKIEIASEAAAADGHPAAPQATVDARPAPGLYRLLSPANLWLMNSSYGNDPAIQAKLGPERIAIHPQDAAKLGLQSGDRVRLENETGRLEMDVEVAALVPPGVLLGSKSRWPKALAGHANINALNPGHKSDMGESSAVHGVEVRLVPLGRGVASPAKAAVPAK</sequence>
<organism evidence="9 10">
    <name type="scientific">Hypericibacter adhaerens</name>
    <dbReference type="NCBI Taxonomy" id="2602016"/>
    <lineage>
        <taxon>Bacteria</taxon>
        <taxon>Pseudomonadati</taxon>
        <taxon>Pseudomonadota</taxon>
        <taxon>Alphaproteobacteria</taxon>
        <taxon>Rhodospirillales</taxon>
        <taxon>Dongiaceae</taxon>
        <taxon>Hypericibacter</taxon>
    </lineage>
</organism>
<feature type="domain" description="4Fe-4S Mo/W bis-MGD-type" evidence="8">
    <location>
        <begin position="5"/>
        <end position="61"/>
    </location>
</feature>
<dbReference type="PROSITE" id="PS51669">
    <property type="entry name" value="4FE4S_MOW_BIS_MGD"/>
    <property type="match status" value="1"/>
</dbReference>
<dbReference type="PANTHER" id="PTHR43742:SF6">
    <property type="entry name" value="OXIDOREDUCTASE YYAE-RELATED"/>
    <property type="match status" value="1"/>
</dbReference>
<accession>A0A5J6N9F7</accession>
<evidence type="ECO:0000256" key="2">
    <source>
        <dbReference type="ARBA" id="ARBA00010312"/>
    </source>
</evidence>
<protein>
    <submittedName>
        <fullName evidence="9">Molybdopterin oxidoreductase</fullName>
    </submittedName>
</protein>
<dbReference type="InterPro" id="IPR006655">
    <property type="entry name" value="Mopterin_OxRdtase_prok_CS"/>
</dbReference>